<dbReference type="SUPFAM" id="SSF46689">
    <property type="entry name" value="Homeodomain-like"/>
    <property type="match status" value="1"/>
</dbReference>
<dbReference type="Proteomes" id="UP000002215">
    <property type="component" value="Chromosome"/>
</dbReference>
<gene>
    <name evidence="5" type="ordered locus">Cpin_2529</name>
</gene>
<organism evidence="5 6">
    <name type="scientific">Chitinophaga pinensis (strain ATCC 43595 / DSM 2588 / LMG 13176 / NBRC 15968 / NCIMB 11800 / UQM 2034)</name>
    <dbReference type="NCBI Taxonomy" id="485918"/>
    <lineage>
        <taxon>Bacteria</taxon>
        <taxon>Pseudomonadati</taxon>
        <taxon>Bacteroidota</taxon>
        <taxon>Chitinophagia</taxon>
        <taxon>Chitinophagales</taxon>
        <taxon>Chitinophagaceae</taxon>
        <taxon>Chitinophaga</taxon>
    </lineage>
</organism>
<dbReference type="InterPro" id="IPR018060">
    <property type="entry name" value="HTH_AraC"/>
</dbReference>
<dbReference type="PRINTS" id="PR00032">
    <property type="entry name" value="HTHARAC"/>
</dbReference>
<evidence type="ECO:0000313" key="6">
    <source>
        <dbReference type="Proteomes" id="UP000002215"/>
    </source>
</evidence>
<evidence type="ECO:0000259" key="4">
    <source>
        <dbReference type="PROSITE" id="PS01124"/>
    </source>
</evidence>
<dbReference type="PANTHER" id="PTHR43280:SF32">
    <property type="entry name" value="TRANSCRIPTIONAL REGULATORY PROTEIN"/>
    <property type="match status" value="1"/>
</dbReference>
<keyword evidence="1" id="KW-0805">Transcription regulation</keyword>
<dbReference type="Pfam" id="PF12833">
    <property type="entry name" value="HTH_18"/>
    <property type="match status" value="1"/>
</dbReference>
<dbReference type="EMBL" id="CP001699">
    <property type="protein sequence ID" value="ACU60013.1"/>
    <property type="molecule type" value="Genomic_DNA"/>
</dbReference>
<dbReference type="GO" id="GO:0003700">
    <property type="term" value="F:DNA-binding transcription factor activity"/>
    <property type="evidence" value="ECO:0007669"/>
    <property type="project" value="InterPro"/>
</dbReference>
<dbReference type="PROSITE" id="PS01124">
    <property type="entry name" value="HTH_ARAC_FAMILY_2"/>
    <property type="match status" value="1"/>
</dbReference>
<evidence type="ECO:0000256" key="2">
    <source>
        <dbReference type="ARBA" id="ARBA00023125"/>
    </source>
</evidence>
<name>A0A979G3Q5_CHIPD</name>
<sequence length="312" mass="36230">MLKFTDQPFMNNIQTISAFHRLLSLPAPTHPLVSVARLQDRKSANDDIWQPFSVDFYTISLKREVRARMKYGQQYYDFDTGIMSFTSPRQAQLLEMVDESTAGPQFGKGFVLMLHPDFLRRHPLATTIRNYGFFSYAVNESLHLSAQEERNIIDVFRKIEQEGKHIDKHTQPVMLSQIDLLLNYCNRFYERQFITRKAVNSDLLMKLEQLLDKWFETNDDFKRSLPTVEYLAGKLNLSPHYLTDMLRALTGQSTQAHIHEKLIEKAKERLSTTTLSVSEIAYELGFEHPQSFSKLFKAKTALSPSAFRESFS</sequence>
<keyword evidence="3" id="KW-0804">Transcription</keyword>
<feature type="domain" description="HTH araC/xylS-type" evidence="4">
    <location>
        <begin position="209"/>
        <end position="310"/>
    </location>
</feature>
<evidence type="ECO:0000256" key="3">
    <source>
        <dbReference type="ARBA" id="ARBA00023163"/>
    </source>
</evidence>
<dbReference type="SMART" id="SM00342">
    <property type="entry name" value="HTH_ARAC"/>
    <property type="match status" value="1"/>
</dbReference>
<reference evidence="6" key="1">
    <citation type="submission" date="2009-08" db="EMBL/GenBank/DDBJ databases">
        <title>The complete genome of Chitinophaga pinensis DSM 2588.</title>
        <authorList>
            <consortium name="US DOE Joint Genome Institute (JGI-PGF)"/>
            <person name="Lucas S."/>
            <person name="Copeland A."/>
            <person name="Lapidus A."/>
            <person name="Glavina del Rio T."/>
            <person name="Dalin E."/>
            <person name="Tice H."/>
            <person name="Bruce D."/>
            <person name="Goodwin L."/>
            <person name="Pitluck S."/>
            <person name="Kyrpides N."/>
            <person name="Mavromatis K."/>
            <person name="Ivanova N."/>
            <person name="Mikhailova N."/>
            <person name="Sims D."/>
            <person name="Meinche L."/>
            <person name="Brettin T."/>
            <person name="Detter J.C."/>
            <person name="Han C."/>
            <person name="Larimer F."/>
            <person name="Land M."/>
            <person name="Hauser L."/>
            <person name="Markowitz V."/>
            <person name="Cheng J.-F."/>
            <person name="Hugenholtz P."/>
            <person name="Woyke T."/>
            <person name="Wu D."/>
            <person name="Spring S."/>
            <person name="Klenk H.-P."/>
            <person name="Eisen J.A."/>
        </authorList>
    </citation>
    <scope>NUCLEOTIDE SEQUENCE [LARGE SCALE GENOMIC DNA]</scope>
    <source>
        <strain evidence="6">ATCC 43595 / DSM 2588 / LMG 13176 / NBRC 15968 / NCIMB 11800 / UQM 2034</strain>
    </source>
</reference>
<dbReference type="GO" id="GO:0043565">
    <property type="term" value="F:sequence-specific DNA binding"/>
    <property type="evidence" value="ECO:0007669"/>
    <property type="project" value="InterPro"/>
</dbReference>
<dbReference type="PANTHER" id="PTHR43280">
    <property type="entry name" value="ARAC-FAMILY TRANSCRIPTIONAL REGULATOR"/>
    <property type="match status" value="1"/>
</dbReference>
<reference evidence="5 6" key="2">
    <citation type="journal article" date="2010" name="Stand. Genomic Sci.">
        <title>Complete genome sequence of Chitinophaga pinensis type strain (UQM 2034).</title>
        <authorList>
            <person name="Glavina Del Rio T."/>
            <person name="Abt B."/>
            <person name="Spring S."/>
            <person name="Lapidus A."/>
            <person name="Nolan M."/>
            <person name="Tice H."/>
            <person name="Copeland A."/>
            <person name="Cheng J.F."/>
            <person name="Chen F."/>
            <person name="Bruce D."/>
            <person name="Goodwin L."/>
            <person name="Pitluck S."/>
            <person name="Ivanova N."/>
            <person name="Mavromatis K."/>
            <person name="Mikhailova N."/>
            <person name="Pati A."/>
            <person name="Chen A."/>
            <person name="Palaniappan K."/>
            <person name="Land M."/>
            <person name="Hauser L."/>
            <person name="Chang Y.J."/>
            <person name="Jeffries C.D."/>
            <person name="Chain P."/>
            <person name="Saunders E."/>
            <person name="Detter J.C."/>
            <person name="Brettin T."/>
            <person name="Rohde M."/>
            <person name="Goker M."/>
            <person name="Bristow J."/>
            <person name="Eisen J.A."/>
            <person name="Markowitz V."/>
            <person name="Hugenholtz P."/>
            <person name="Kyrpides N.C."/>
            <person name="Klenk H.P."/>
            <person name="Lucas S."/>
        </authorList>
    </citation>
    <scope>NUCLEOTIDE SEQUENCE [LARGE SCALE GENOMIC DNA]</scope>
    <source>
        <strain evidence="6">ATCC 43595 / DSM 2588 / LMG 13176 / NBRC 15968 / NCIMB 11800 / UQM 2034</strain>
    </source>
</reference>
<evidence type="ECO:0000313" key="5">
    <source>
        <dbReference type="EMBL" id="ACU60013.1"/>
    </source>
</evidence>
<dbReference type="KEGG" id="cpi:Cpin_2529"/>
<dbReference type="Gene3D" id="1.10.10.60">
    <property type="entry name" value="Homeodomain-like"/>
    <property type="match status" value="1"/>
</dbReference>
<dbReference type="AlphaFoldDB" id="A0A979G3Q5"/>
<dbReference type="InterPro" id="IPR020449">
    <property type="entry name" value="Tscrpt_reg_AraC-type_HTH"/>
</dbReference>
<proteinExistence type="predicted"/>
<protein>
    <submittedName>
        <fullName evidence="5">Transcriptional regulator, AraC family</fullName>
    </submittedName>
</protein>
<keyword evidence="2" id="KW-0238">DNA-binding</keyword>
<dbReference type="InterPro" id="IPR009057">
    <property type="entry name" value="Homeodomain-like_sf"/>
</dbReference>
<accession>A0A979G3Q5</accession>
<evidence type="ECO:0000256" key="1">
    <source>
        <dbReference type="ARBA" id="ARBA00023015"/>
    </source>
</evidence>